<proteinExistence type="predicted"/>
<dbReference type="EMBL" id="OX459118">
    <property type="protein sequence ID" value="CAI9091724.1"/>
    <property type="molecule type" value="Genomic_DNA"/>
</dbReference>
<keyword evidence="2" id="KW-1185">Reference proteome</keyword>
<dbReference type="AlphaFoldDB" id="A0AAV1C7Y3"/>
<gene>
    <name evidence="1" type="ORF">OLC1_LOCUS3573</name>
</gene>
<evidence type="ECO:0000313" key="2">
    <source>
        <dbReference type="Proteomes" id="UP001161247"/>
    </source>
</evidence>
<reference evidence="1" key="1">
    <citation type="submission" date="2023-03" db="EMBL/GenBank/DDBJ databases">
        <authorList>
            <person name="Julca I."/>
        </authorList>
    </citation>
    <scope>NUCLEOTIDE SEQUENCE</scope>
</reference>
<accession>A0AAV1C7Y3</accession>
<dbReference type="PANTHER" id="PTHR34196:SF2">
    <property type="entry name" value="OS02G0697700 PROTEIN"/>
    <property type="match status" value="1"/>
</dbReference>
<sequence length="140" mass="15010">MSGKGCCYSSCRSSSAPKVEVKKEVDVKPQQVAPAVPAIVQDVKAEPMKEVKVEAEPVKLFSHQIVKLSTSCNKYVAKWEVLPPASEGITGVTLAGATSATAHGIEVEVEFKPVEHPIEPLDNDRPIQCPLPEPSILIVP</sequence>
<dbReference type="PANTHER" id="PTHR34196">
    <property type="entry name" value="OS02G0697700 PROTEIN"/>
    <property type="match status" value="1"/>
</dbReference>
<name>A0AAV1C7Y3_OLDCO</name>
<protein>
    <submittedName>
        <fullName evidence="1">OLC1v1026824C1</fullName>
    </submittedName>
</protein>
<dbReference type="Proteomes" id="UP001161247">
    <property type="component" value="Chromosome 1"/>
</dbReference>
<organism evidence="1 2">
    <name type="scientific">Oldenlandia corymbosa var. corymbosa</name>
    <dbReference type="NCBI Taxonomy" id="529605"/>
    <lineage>
        <taxon>Eukaryota</taxon>
        <taxon>Viridiplantae</taxon>
        <taxon>Streptophyta</taxon>
        <taxon>Embryophyta</taxon>
        <taxon>Tracheophyta</taxon>
        <taxon>Spermatophyta</taxon>
        <taxon>Magnoliopsida</taxon>
        <taxon>eudicotyledons</taxon>
        <taxon>Gunneridae</taxon>
        <taxon>Pentapetalae</taxon>
        <taxon>asterids</taxon>
        <taxon>lamiids</taxon>
        <taxon>Gentianales</taxon>
        <taxon>Rubiaceae</taxon>
        <taxon>Rubioideae</taxon>
        <taxon>Spermacoceae</taxon>
        <taxon>Hedyotis-Oldenlandia complex</taxon>
        <taxon>Oldenlandia</taxon>
    </lineage>
</organism>
<evidence type="ECO:0000313" key="1">
    <source>
        <dbReference type="EMBL" id="CAI9091724.1"/>
    </source>
</evidence>